<organism evidence="1 2">
    <name type="scientific">Trichinella zimbabwensis</name>
    <dbReference type="NCBI Taxonomy" id="268475"/>
    <lineage>
        <taxon>Eukaryota</taxon>
        <taxon>Metazoa</taxon>
        <taxon>Ecdysozoa</taxon>
        <taxon>Nematoda</taxon>
        <taxon>Enoplea</taxon>
        <taxon>Dorylaimia</taxon>
        <taxon>Trichinellida</taxon>
        <taxon>Trichinellidae</taxon>
        <taxon>Trichinella</taxon>
    </lineage>
</organism>
<dbReference type="EMBL" id="JYDP01000035">
    <property type="protein sequence ID" value="KRZ13079.1"/>
    <property type="molecule type" value="Genomic_DNA"/>
</dbReference>
<evidence type="ECO:0000313" key="2">
    <source>
        <dbReference type="Proteomes" id="UP000055024"/>
    </source>
</evidence>
<dbReference type="Proteomes" id="UP000055024">
    <property type="component" value="Unassembled WGS sequence"/>
</dbReference>
<protein>
    <submittedName>
        <fullName evidence="1">Uncharacterized protein</fullName>
    </submittedName>
</protein>
<accession>A0A0V1HSB5</accession>
<comment type="caution">
    <text evidence="1">The sequence shown here is derived from an EMBL/GenBank/DDBJ whole genome shotgun (WGS) entry which is preliminary data.</text>
</comment>
<proteinExistence type="predicted"/>
<sequence>MSNYLRHSWTQSGGSYQGLEQWNLVAQTIVTGYAARRLAN</sequence>
<keyword evidence="2" id="KW-1185">Reference proteome</keyword>
<dbReference type="AlphaFoldDB" id="A0A0V1HSB5"/>
<evidence type="ECO:0000313" key="1">
    <source>
        <dbReference type="EMBL" id="KRZ13079.1"/>
    </source>
</evidence>
<reference evidence="1 2" key="1">
    <citation type="submission" date="2015-01" db="EMBL/GenBank/DDBJ databases">
        <title>Evolution of Trichinella species and genotypes.</title>
        <authorList>
            <person name="Korhonen P.K."/>
            <person name="Edoardo P."/>
            <person name="Giuseppe L.R."/>
            <person name="Gasser R.B."/>
        </authorList>
    </citation>
    <scope>NUCLEOTIDE SEQUENCE [LARGE SCALE GENOMIC DNA]</scope>
    <source>
        <strain evidence="1">ISS1029</strain>
    </source>
</reference>
<name>A0A0V1HSB5_9BILA</name>
<gene>
    <name evidence="1" type="ORF">T11_3455</name>
</gene>